<organism evidence="1 2">
    <name type="scientific">Halovenus rubra</name>
    <dbReference type="NCBI Taxonomy" id="869890"/>
    <lineage>
        <taxon>Archaea</taxon>
        <taxon>Methanobacteriati</taxon>
        <taxon>Methanobacteriota</taxon>
        <taxon>Stenosarchaea group</taxon>
        <taxon>Halobacteria</taxon>
        <taxon>Halobacteriales</taxon>
        <taxon>Haloarculaceae</taxon>
        <taxon>Halovenus</taxon>
    </lineage>
</organism>
<reference evidence="1 2" key="1">
    <citation type="journal article" date="2014" name="Int. J. Syst. Evol. Microbiol.">
        <title>Complete genome sequence of Corynebacterium casei LMG S-19264T (=DSM 44701T), isolated from a smear-ripened cheese.</title>
        <authorList>
            <consortium name="US DOE Joint Genome Institute (JGI-PGF)"/>
            <person name="Walter F."/>
            <person name="Albersmeier A."/>
            <person name="Kalinowski J."/>
            <person name="Ruckert C."/>
        </authorList>
    </citation>
    <scope>NUCLEOTIDE SEQUENCE [LARGE SCALE GENOMIC DNA]</scope>
    <source>
        <strain evidence="1 2">CGMCC 4.7215</strain>
    </source>
</reference>
<proteinExistence type="predicted"/>
<comment type="caution">
    <text evidence="1">The sequence shown here is derived from an EMBL/GenBank/DDBJ whole genome shotgun (WGS) entry which is preliminary data.</text>
</comment>
<accession>A0ABD5X3D8</accession>
<dbReference type="Proteomes" id="UP001596414">
    <property type="component" value="Unassembled WGS sequence"/>
</dbReference>
<protein>
    <submittedName>
        <fullName evidence="1">Uncharacterized protein</fullName>
    </submittedName>
</protein>
<dbReference type="EMBL" id="JBHSZQ010000002">
    <property type="protein sequence ID" value="MFC7125049.1"/>
    <property type="molecule type" value="Genomic_DNA"/>
</dbReference>
<dbReference type="RefSeq" id="WP_267638181.1">
    <property type="nucleotide sequence ID" value="NZ_JAODIY010000013.1"/>
</dbReference>
<evidence type="ECO:0000313" key="1">
    <source>
        <dbReference type="EMBL" id="MFC7125049.1"/>
    </source>
</evidence>
<sequence length="76" mass="8460">MNRCEVLGVSSTAAFIGLAGCLGSLGETDKRIHGIVRPDNNPRTVPSSFQCTDDEFERYWVNRLGVKPRGTRLVYM</sequence>
<dbReference type="AlphaFoldDB" id="A0ABD5X3D8"/>
<dbReference type="PROSITE" id="PS51257">
    <property type="entry name" value="PROKAR_LIPOPROTEIN"/>
    <property type="match status" value="1"/>
</dbReference>
<name>A0ABD5X3D8_9EURY</name>
<gene>
    <name evidence="1" type="ORF">ACFQJ7_03210</name>
</gene>
<evidence type="ECO:0000313" key="2">
    <source>
        <dbReference type="Proteomes" id="UP001596414"/>
    </source>
</evidence>